<dbReference type="GO" id="GO:0005737">
    <property type="term" value="C:cytoplasm"/>
    <property type="evidence" value="ECO:0007669"/>
    <property type="project" value="TreeGrafter"/>
</dbReference>
<accession>A0A0P7UNN0</accession>
<dbReference type="InterPro" id="IPR050216">
    <property type="entry name" value="LRR_domain-containing"/>
</dbReference>
<evidence type="ECO:0000313" key="5">
    <source>
        <dbReference type="Proteomes" id="UP000034805"/>
    </source>
</evidence>
<dbReference type="InterPro" id="IPR032675">
    <property type="entry name" value="LRR_dom_sf"/>
</dbReference>
<dbReference type="PANTHER" id="PTHR48051:SF38">
    <property type="entry name" value="LEUCINE RICH REPEATS AND CALPONIN HOMOLOGY DOMAIN CONTAINING 1"/>
    <property type="match status" value="1"/>
</dbReference>
<dbReference type="Pfam" id="PF00560">
    <property type="entry name" value="LRR_1"/>
    <property type="match status" value="1"/>
</dbReference>
<dbReference type="Gene3D" id="3.80.10.10">
    <property type="entry name" value="Ribonuclease Inhibitor"/>
    <property type="match status" value="2"/>
</dbReference>
<keyword evidence="2" id="KW-0677">Repeat</keyword>
<evidence type="ECO:0000256" key="2">
    <source>
        <dbReference type="ARBA" id="ARBA00022737"/>
    </source>
</evidence>
<dbReference type="InterPro" id="IPR001611">
    <property type="entry name" value="Leu-rich_rpt"/>
</dbReference>
<name>A0A0P7UNN0_SCLFO</name>
<gene>
    <name evidence="4" type="ORF">Z043_118226</name>
</gene>
<reference evidence="4 5" key="1">
    <citation type="submission" date="2015-08" db="EMBL/GenBank/DDBJ databases">
        <title>The genome of the Asian arowana (Scleropages formosus).</title>
        <authorList>
            <person name="Tan M.H."/>
            <person name="Gan H.M."/>
            <person name="Croft L.J."/>
            <person name="Austin C.M."/>
        </authorList>
    </citation>
    <scope>NUCLEOTIDE SEQUENCE [LARGE SCALE GENOMIC DNA]</scope>
    <source>
        <strain evidence="4">Aro1</strain>
    </source>
</reference>
<dbReference type="STRING" id="113540.ENSSFOP00015004051"/>
<proteinExistence type="predicted"/>
<evidence type="ECO:0000256" key="1">
    <source>
        <dbReference type="ARBA" id="ARBA00022614"/>
    </source>
</evidence>
<organism evidence="4 5">
    <name type="scientific">Scleropages formosus</name>
    <name type="common">Asian bonytongue</name>
    <name type="synonym">Osteoglossum formosum</name>
    <dbReference type="NCBI Taxonomy" id="113540"/>
    <lineage>
        <taxon>Eukaryota</taxon>
        <taxon>Metazoa</taxon>
        <taxon>Chordata</taxon>
        <taxon>Craniata</taxon>
        <taxon>Vertebrata</taxon>
        <taxon>Euteleostomi</taxon>
        <taxon>Actinopterygii</taxon>
        <taxon>Neopterygii</taxon>
        <taxon>Teleostei</taxon>
        <taxon>Osteoglossocephala</taxon>
        <taxon>Osteoglossomorpha</taxon>
        <taxon>Osteoglossiformes</taxon>
        <taxon>Osteoglossidae</taxon>
        <taxon>Scleropages</taxon>
    </lineage>
</organism>
<dbReference type="PROSITE" id="PS51450">
    <property type="entry name" value="LRR"/>
    <property type="match status" value="1"/>
</dbReference>
<feature type="region of interest" description="Disordered" evidence="3">
    <location>
        <begin position="335"/>
        <end position="368"/>
    </location>
</feature>
<dbReference type="SUPFAM" id="SSF52058">
    <property type="entry name" value="L domain-like"/>
    <property type="match status" value="1"/>
</dbReference>
<evidence type="ECO:0000313" key="4">
    <source>
        <dbReference type="EMBL" id="KPP63511.1"/>
    </source>
</evidence>
<dbReference type="Proteomes" id="UP000034805">
    <property type="component" value="Unassembled WGS sequence"/>
</dbReference>
<keyword evidence="1" id="KW-0433">Leucine-rich repeat</keyword>
<protein>
    <submittedName>
        <fullName evidence="4">Uncharacterized protein</fullName>
    </submittedName>
</protein>
<evidence type="ECO:0000256" key="3">
    <source>
        <dbReference type="SAM" id="MobiDB-lite"/>
    </source>
</evidence>
<dbReference type="AlphaFoldDB" id="A0A0P7UNN0"/>
<comment type="caution">
    <text evidence="4">The sequence shown here is derived from an EMBL/GenBank/DDBJ whole genome shotgun (WGS) entry which is preliminary data.</text>
</comment>
<sequence>MGRNQLSVLPPCVCSLPLRVLNASNNKLSSLPEAIGQLSSLMELGGTAGKLTEMLGRQGERTPFSKEKYVRRRRTKNEYFAAGYPDESRVDVGPLLSSSSSRGRGVYGASAPARSPSCRRSFRLKETGFKNRERRGLDFEMKFDRESSSRRRDIGLGRVKCRPVGRSVAGVYLYHGRQVAQWSEPKDPDLSELPLVKFDLSCNKVSTIPPCYRKMAQLQCLQLENNPLQSPPAQICIKGKVHIFKYLSIEACRGDKVPESLYLPAINERFNLLRPAASRTPLVQHTGSRVEVSEGGGAQRARHLSYLQPFGTQSVWLTHNPLLCPSLRSIEDIDQNKKQDTDSGVGSDNGDKRLSTTEPSDEDSLSLSVPMSHITEEEGLSKDDSSEHIGALPVDPRVDAVGLLRSGSTEFGYGDPALSEQFVGYIKASACVRGSTRFPPLPPLCPLAGVT</sequence>
<dbReference type="PANTHER" id="PTHR48051">
    <property type="match status" value="1"/>
</dbReference>
<dbReference type="EMBL" id="JARO02007832">
    <property type="protein sequence ID" value="KPP63511.1"/>
    <property type="molecule type" value="Genomic_DNA"/>
</dbReference>